<protein>
    <submittedName>
        <fullName evidence="8">Translocation/assembly module TamB</fullName>
    </submittedName>
</protein>
<dbReference type="GO" id="GO:0009306">
    <property type="term" value="P:protein secretion"/>
    <property type="evidence" value="ECO:0007669"/>
    <property type="project" value="InterPro"/>
</dbReference>
<organism evidence="8 9">
    <name type="scientific">Microbulbifer pacificus</name>
    <dbReference type="NCBI Taxonomy" id="407164"/>
    <lineage>
        <taxon>Bacteria</taxon>
        <taxon>Pseudomonadati</taxon>
        <taxon>Pseudomonadota</taxon>
        <taxon>Gammaproteobacteria</taxon>
        <taxon>Cellvibrionales</taxon>
        <taxon>Microbulbiferaceae</taxon>
        <taxon>Microbulbifer</taxon>
    </lineage>
</organism>
<dbReference type="PANTHER" id="PTHR36985:SF1">
    <property type="entry name" value="TRANSLOCATION AND ASSEMBLY MODULE SUBUNIT TAMB"/>
    <property type="match status" value="1"/>
</dbReference>
<dbReference type="Pfam" id="PF04357">
    <property type="entry name" value="TamB"/>
    <property type="match status" value="1"/>
</dbReference>
<keyword evidence="2 6" id="KW-0812">Transmembrane</keyword>
<name>A0AAU0MYF0_9GAMM</name>
<dbReference type="Proteomes" id="UP001302477">
    <property type="component" value="Chromosome"/>
</dbReference>
<keyword evidence="4 6" id="KW-0472">Membrane</keyword>
<evidence type="ECO:0000259" key="7">
    <source>
        <dbReference type="Pfam" id="PF04357"/>
    </source>
</evidence>
<feature type="compositionally biased region" description="Polar residues" evidence="5">
    <location>
        <begin position="652"/>
        <end position="661"/>
    </location>
</feature>
<evidence type="ECO:0000256" key="2">
    <source>
        <dbReference type="ARBA" id="ARBA00022692"/>
    </source>
</evidence>
<feature type="domain" description="Translocation and assembly module TamB C-terminal" evidence="7">
    <location>
        <begin position="1000"/>
        <end position="1345"/>
    </location>
</feature>
<evidence type="ECO:0000256" key="5">
    <source>
        <dbReference type="SAM" id="MobiDB-lite"/>
    </source>
</evidence>
<feature type="region of interest" description="Disordered" evidence="5">
    <location>
        <begin position="630"/>
        <end position="661"/>
    </location>
</feature>
<keyword evidence="9" id="KW-1185">Reference proteome</keyword>
<accession>A0AAU0MYF0</accession>
<reference evidence="8 9" key="1">
    <citation type="submission" date="2023-10" db="EMBL/GenBank/DDBJ databases">
        <title>Description of Microbulbifer bruguierae sp. nov., isolated from the sediments of mangrove plant Bruguiera sexangula and comparative genomic analyses of the genus Microbulbifer.</title>
        <authorList>
            <person name="Long M."/>
        </authorList>
    </citation>
    <scope>NUCLEOTIDE SEQUENCE [LARGE SCALE GENOMIC DNA]</scope>
    <source>
        <strain evidence="8 9">SPO729</strain>
    </source>
</reference>
<evidence type="ECO:0000256" key="6">
    <source>
        <dbReference type="SAM" id="Phobius"/>
    </source>
</evidence>
<feature type="transmembrane region" description="Helical" evidence="6">
    <location>
        <begin position="26"/>
        <end position="45"/>
    </location>
</feature>
<dbReference type="InterPro" id="IPR007452">
    <property type="entry name" value="TamB_C"/>
</dbReference>
<dbReference type="KEGG" id="mpaf:R5R33_16040"/>
<dbReference type="GO" id="GO:0097347">
    <property type="term" value="C:TAM protein secretion complex"/>
    <property type="evidence" value="ECO:0007669"/>
    <property type="project" value="TreeGrafter"/>
</dbReference>
<evidence type="ECO:0000256" key="1">
    <source>
        <dbReference type="ARBA" id="ARBA00004167"/>
    </source>
</evidence>
<sequence>MSEQSSPTSREAGRSKRRRGRYWPRLTLIAIALLLPLIGAIFLVGTERGRVALTNGGIAIARHYLPDLAIDAEGIGSPQLGRWYFERLQVRYQDQSMVEGRKLTLQLDIERLWQNQIHIPELSAQSFVFDNTLLGEYLQAHVSDDEVKEVAEEAGAPSIPAIWLERLAVQQLTVVDKALKDFPVVAVNGEGVYRWPERESALTLDIAEVPRSESGNEKGHQMHLQLKGEMQSDTEYALTLSASEAAGGFLPRRLLLPEGENLDADGKFLLELVGDNQLKVTAERFSLPLVQHRFGLSGHGDVVLSPWSVVTDDLTLTVDDTRHSIRGRIDGETMDLKVLLNRLPVAISQPWQDFVQGGWLTADLAVKGPLALPNADGSLELKTSYQKQPLHLTGKVETIGDKIYLRTARLRLAKAQLDASGSVDIGSESIDLKGQIAQLPFVEIRRILASLEETRELEIPPELDGTIERLQVTAVGPWKNPRLGVKLASDVRYQELETRLQGRAEGDLNKFAVSDLLLEGEGLRVSGSGEVNVERKALQFQLDVAARGLKPAEQFGLPVDEGTEVSLDAVVSVNGPWDNPKMSARLSSDGEYREYRYRLRGGAAGNAEAITFDHLRLDLFTGAAAAAIASGGADSPATPEQSLLPDEKPETTPENPLQQSPERVAGTAALAAESEQARQRGNAWLELNGVVEPKAQRANGSVAGRNIPLRLARLAGVNLPPSLRGELSIDGQFTGPFSDPEATANILGLGEYRGEPWQVQGDVSYGKAQVQLSDVKLLWAGRNQLTAHGSLSADALDLELRAQAVLADFEEWLSADISDSGELNLWATARGTPKDPDLAGELRISGRAPALRDDALVQSPLILALEWQTRDGDLEMNLDASHGSRTAADAQATLAIAPILEQLFREKPAGESPPLPIDLEANGTADLAALGAFFDPEIHTMRGRLDFNLVADGTSAAPNARGKINLQGGSYEHRPSNTRLTNIVFVADLTPEAWRVVEASARDGDRGRVDLAGEVTFNAPEPPSLDFSVTARNAHLLNMPGAKGAFSGELRLTGNTEDALLAGSLNLRPLAVQVEHFIGSSVPEIDVIEVQVDGGEERESSELLGNIALALEIVLDQQSYVRGLGLDSNLKGKVDIAGTAADPQASGTLTIVRGKFDLLGKKFELQEGQVQFQNNVAVIYVKGVHTYPEGEITAEISGTTDNPKIEFSSSPEAAQDEIFAQLLFGKSLTDISPLQAVRLVTVVRTLQTGGTGFDPLASTRDLVGLDTLDFESEATEGGEDQYSLSLGKYITSRIYLELQRSTDPLNPWRAEMQIELRKNLRLDIRSADNEESGGGSVELQWKKDY</sequence>
<comment type="subcellular location">
    <subcellularLocation>
        <location evidence="1">Membrane</location>
        <topology evidence="1">Single-pass membrane protein</topology>
    </subcellularLocation>
</comment>
<proteinExistence type="predicted"/>
<dbReference type="GO" id="GO:0005886">
    <property type="term" value="C:plasma membrane"/>
    <property type="evidence" value="ECO:0007669"/>
    <property type="project" value="InterPro"/>
</dbReference>
<dbReference type="RefSeq" id="WP_318953709.1">
    <property type="nucleotide sequence ID" value="NZ_CP137555.1"/>
</dbReference>
<evidence type="ECO:0000256" key="3">
    <source>
        <dbReference type="ARBA" id="ARBA00022989"/>
    </source>
</evidence>
<evidence type="ECO:0000313" key="8">
    <source>
        <dbReference type="EMBL" id="WOX05235.1"/>
    </source>
</evidence>
<evidence type="ECO:0000256" key="4">
    <source>
        <dbReference type="ARBA" id="ARBA00023136"/>
    </source>
</evidence>
<dbReference type="PANTHER" id="PTHR36985">
    <property type="entry name" value="TRANSLOCATION AND ASSEMBLY MODULE SUBUNIT TAMB"/>
    <property type="match status" value="1"/>
</dbReference>
<gene>
    <name evidence="8" type="ORF">R5R33_16040</name>
</gene>
<evidence type="ECO:0000313" key="9">
    <source>
        <dbReference type="Proteomes" id="UP001302477"/>
    </source>
</evidence>
<keyword evidence="3 6" id="KW-1133">Transmembrane helix</keyword>
<dbReference type="EMBL" id="CP137555">
    <property type="protein sequence ID" value="WOX05235.1"/>
    <property type="molecule type" value="Genomic_DNA"/>
</dbReference>